<dbReference type="GO" id="GO:0005524">
    <property type="term" value="F:ATP binding"/>
    <property type="evidence" value="ECO:0007669"/>
    <property type="project" value="UniProtKB-KW"/>
</dbReference>
<gene>
    <name evidence="9" type="ORF">SAMN05660991_00600</name>
</gene>
<organism evidence="9 10">
    <name type="scientific">Trujillonella endophytica</name>
    <dbReference type="NCBI Taxonomy" id="673521"/>
    <lineage>
        <taxon>Bacteria</taxon>
        <taxon>Bacillati</taxon>
        <taxon>Actinomycetota</taxon>
        <taxon>Actinomycetes</taxon>
        <taxon>Geodermatophilales</taxon>
        <taxon>Geodermatophilaceae</taxon>
        <taxon>Trujillonella</taxon>
    </lineage>
</organism>
<sequence length="340" mass="37130">MTALEKGRPDRPVLSVRDLRVTVRTQGQELEVLSDVGFDLRPRQTLGIVGESGSGKSMTAFAVMGLLARNARVTDGQVLLGDVDLLSLDRRQLSDVRGRDIGMIYQEARRSLNPAFTVGDQIAEVVRRHQGASRKEARARVVELLDMVRIPRAAERMHDYPHMFSGGMCQRVMLAIALACEPKVLIADEPTTALDVTVQASVLSLLHDLQDELGMALLLITHDLGVVADICDDVAVMYAGRIVERAPVDDLFLRPAHPYTEGLLGAIPNVLAPSDRFVAIPGSVPPLDSMPQGCRFHPRCPYAEDRCTTEQPPLIRADAGHGSACVRVHELELQGVATRV</sequence>
<feature type="domain" description="ABC transporter" evidence="8">
    <location>
        <begin position="14"/>
        <end position="264"/>
    </location>
</feature>
<evidence type="ECO:0000256" key="7">
    <source>
        <dbReference type="ARBA" id="ARBA00023136"/>
    </source>
</evidence>
<dbReference type="EMBL" id="FOEE01000001">
    <property type="protein sequence ID" value="SEO49767.1"/>
    <property type="molecule type" value="Genomic_DNA"/>
</dbReference>
<dbReference type="AlphaFoldDB" id="A0A1H8Q792"/>
<reference evidence="10" key="1">
    <citation type="submission" date="2016-10" db="EMBL/GenBank/DDBJ databases">
        <authorList>
            <person name="Varghese N."/>
            <person name="Submissions S."/>
        </authorList>
    </citation>
    <scope>NUCLEOTIDE SEQUENCE [LARGE SCALE GENOMIC DNA]</scope>
    <source>
        <strain evidence="10">DSM 45413</strain>
    </source>
</reference>
<dbReference type="STRING" id="673521.SAMN05660991_00600"/>
<name>A0A1H8Q792_9ACTN</name>
<evidence type="ECO:0000256" key="3">
    <source>
        <dbReference type="ARBA" id="ARBA00022448"/>
    </source>
</evidence>
<evidence type="ECO:0000313" key="10">
    <source>
        <dbReference type="Proteomes" id="UP000198960"/>
    </source>
</evidence>
<dbReference type="InterPro" id="IPR013563">
    <property type="entry name" value="Oligopep_ABC_C"/>
</dbReference>
<dbReference type="RefSeq" id="WP_091939858.1">
    <property type="nucleotide sequence ID" value="NZ_FOEE01000001.1"/>
</dbReference>
<dbReference type="GO" id="GO:0016887">
    <property type="term" value="F:ATP hydrolysis activity"/>
    <property type="evidence" value="ECO:0007669"/>
    <property type="project" value="InterPro"/>
</dbReference>
<keyword evidence="7" id="KW-0472">Membrane</keyword>
<evidence type="ECO:0000256" key="1">
    <source>
        <dbReference type="ARBA" id="ARBA00004202"/>
    </source>
</evidence>
<dbReference type="PROSITE" id="PS00211">
    <property type="entry name" value="ABC_TRANSPORTER_1"/>
    <property type="match status" value="1"/>
</dbReference>
<dbReference type="Proteomes" id="UP000198960">
    <property type="component" value="Unassembled WGS sequence"/>
</dbReference>
<dbReference type="CDD" id="cd03257">
    <property type="entry name" value="ABC_NikE_OppD_transporters"/>
    <property type="match status" value="1"/>
</dbReference>
<evidence type="ECO:0000256" key="4">
    <source>
        <dbReference type="ARBA" id="ARBA00022475"/>
    </source>
</evidence>
<dbReference type="SMART" id="SM00382">
    <property type="entry name" value="AAA"/>
    <property type="match status" value="1"/>
</dbReference>
<dbReference type="InterPro" id="IPR003439">
    <property type="entry name" value="ABC_transporter-like_ATP-bd"/>
</dbReference>
<evidence type="ECO:0000259" key="8">
    <source>
        <dbReference type="PROSITE" id="PS50893"/>
    </source>
</evidence>
<protein>
    <submittedName>
        <fullName evidence="9">Oligopeptide transport system ATP-binding protein</fullName>
    </submittedName>
</protein>
<proteinExistence type="inferred from homology"/>
<comment type="subcellular location">
    <subcellularLocation>
        <location evidence="1">Cell membrane</location>
        <topology evidence="1">Peripheral membrane protein</topology>
    </subcellularLocation>
</comment>
<dbReference type="GO" id="GO:0005886">
    <property type="term" value="C:plasma membrane"/>
    <property type="evidence" value="ECO:0007669"/>
    <property type="project" value="UniProtKB-SubCell"/>
</dbReference>
<dbReference type="PROSITE" id="PS50893">
    <property type="entry name" value="ABC_TRANSPORTER_2"/>
    <property type="match status" value="1"/>
</dbReference>
<dbReference type="OrthoDB" id="8036461at2"/>
<dbReference type="NCBIfam" id="TIGR01727">
    <property type="entry name" value="oligo_HPY"/>
    <property type="match status" value="1"/>
</dbReference>
<dbReference type="PANTHER" id="PTHR43297">
    <property type="entry name" value="OLIGOPEPTIDE TRANSPORT ATP-BINDING PROTEIN APPD"/>
    <property type="match status" value="1"/>
</dbReference>
<keyword evidence="5" id="KW-0547">Nucleotide-binding</keyword>
<dbReference type="InterPro" id="IPR050388">
    <property type="entry name" value="ABC_Ni/Peptide_Import"/>
</dbReference>
<evidence type="ECO:0000256" key="5">
    <source>
        <dbReference type="ARBA" id="ARBA00022741"/>
    </source>
</evidence>
<dbReference type="InterPro" id="IPR017871">
    <property type="entry name" value="ABC_transporter-like_CS"/>
</dbReference>
<dbReference type="SUPFAM" id="SSF52540">
    <property type="entry name" value="P-loop containing nucleoside triphosphate hydrolases"/>
    <property type="match status" value="1"/>
</dbReference>
<accession>A0A1H8Q792</accession>
<dbReference type="InterPro" id="IPR027417">
    <property type="entry name" value="P-loop_NTPase"/>
</dbReference>
<comment type="similarity">
    <text evidence="2">Belongs to the ABC transporter superfamily.</text>
</comment>
<dbReference type="FunFam" id="3.40.50.300:FF:000016">
    <property type="entry name" value="Oligopeptide ABC transporter ATP-binding component"/>
    <property type="match status" value="1"/>
</dbReference>
<evidence type="ECO:0000256" key="6">
    <source>
        <dbReference type="ARBA" id="ARBA00022840"/>
    </source>
</evidence>
<dbReference type="PANTHER" id="PTHR43297:SF2">
    <property type="entry name" value="DIPEPTIDE TRANSPORT ATP-BINDING PROTEIN DPPD"/>
    <property type="match status" value="1"/>
</dbReference>
<keyword evidence="10" id="KW-1185">Reference proteome</keyword>
<dbReference type="GO" id="GO:0015833">
    <property type="term" value="P:peptide transport"/>
    <property type="evidence" value="ECO:0007669"/>
    <property type="project" value="InterPro"/>
</dbReference>
<dbReference type="Gene3D" id="3.40.50.300">
    <property type="entry name" value="P-loop containing nucleotide triphosphate hydrolases"/>
    <property type="match status" value="1"/>
</dbReference>
<dbReference type="InterPro" id="IPR003593">
    <property type="entry name" value="AAA+_ATPase"/>
</dbReference>
<keyword evidence="6 9" id="KW-0067">ATP-binding</keyword>
<keyword evidence="4" id="KW-1003">Cell membrane</keyword>
<evidence type="ECO:0000313" key="9">
    <source>
        <dbReference type="EMBL" id="SEO49767.1"/>
    </source>
</evidence>
<dbReference type="Pfam" id="PF08352">
    <property type="entry name" value="oligo_HPY"/>
    <property type="match status" value="1"/>
</dbReference>
<dbReference type="Pfam" id="PF00005">
    <property type="entry name" value="ABC_tran"/>
    <property type="match status" value="1"/>
</dbReference>
<evidence type="ECO:0000256" key="2">
    <source>
        <dbReference type="ARBA" id="ARBA00005417"/>
    </source>
</evidence>
<keyword evidence="3" id="KW-0813">Transport</keyword>